<organism evidence="2 3">
    <name type="scientific">Brevibacterium antiquum CNRZ 918</name>
    <dbReference type="NCBI Taxonomy" id="1255637"/>
    <lineage>
        <taxon>Bacteria</taxon>
        <taxon>Bacillati</taxon>
        <taxon>Actinomycetota</taxon>
        <taxon>Actinomycetes</taxon>
        <taxon>Micrococcales</taxon>
        <taxon>Brevibacteriaceae</taxon>
        <taxon>Brevibacterium</taxon>
    </lineage>
</organism>
<keyword evidence="1" id="KW-1133">Transmembrane helix</keyword>
<proteinExistence type="predicted"/>
<dbReference type="AlphaFoldDB" id="A0A2H1KZQ7"/>
<name>A0A2H1KZQ7_9MICO</name>
<evidence type="ECO:0000313" key="2">
    <source>
        <dbReference type="EMBL" id="SMY05230.1"/>
    </source>
</evidence>
<gene>
    <name evidence="2" type="ORF">BANT918_03314</name>
</gene>
<sequence>MRIRHTSDHFGSANLSLGGHYWIIFALYTEQTLYYGWSLLSNRRLISRMPKTATQTVAWTACTTRIPNMQFAHWRLWIALFSRNSTGIFVR</sequence>
<dbReference type="Proteomes" id="UP000234433">
    <property type="component" value="Unassembled WGS sequence"/>
</dbReference>
<protein>
    <submittedName>
        <fullName evidence="2">Uncharacterized protein</fullName>
    </submittedName>
</protein>
<reference evidence="2 3" key="1">
    <citation type="submission" date="2017-03" db="EMBL/GenBank/DDBJ databases">
        <authorList>
            <person name="Afonso C.L."/>
            <person name="Miller P.J."/>
            <person name="Scott M.A."/>
            <person name="Spackman E."/>
            <person name="Goraichik I."/>
            <person name="Dimitrov K.M."/>
            <person name="Suarez D.L."/>
            <person name="Swayne D.E."/>
        </authorList>
    </citation>
    <scope>NUCLEOTIDE SEQUENCE [LARGE SCALE GENOMIC DNA]</scope>
    <source>
        <strain evidence="2 3">CNRZ 918</strain>
    </source>
</reference>
<evidence type="ECO:0000313" key="3">
    <source>
        <dbReference type="Proteomes" id="UP000234433"/>
    </source>
</evidence>
<evidence type="ECO:0000256" key="1">
    <source>
        <dbReference type="SAM" id="Phobius"/>
    </source>
</evidence>
<accession>A0A2H1KZQ7</accession>
<feature type="transmembrane region" description="Helical" evidence="1">
    <location>
        <begin position="20"/>
        <end position="40"/>
    </location>
</feature>
<keyword evidence="1" id="KW-0812">Transmembrane</keyword>
<keyword evidence="1" id="KW-0472">Membrane</keyword>
<dbReference type="EMBL" id="FXZD01000022">
    <property type="protein sequence ID" value="SMY05230.1"/>
    <property type="molecule type" value="Genomic_DNA"/>
</dbReference>